<protein>
    <submittedName>
        <fullName evidence="2">NAD(P)H-binding protein</fullName>
    </submittedName>
</protein>
<dbReference type="Pfam" id="PF13460">
    <property type="entry name" value="NAD_binding_10"/>
    <property type="match status" value="1"/>
</dbReference>
<dbReference type="Gene3D" id="3.40.50.720">
    <property type="entry name" value="NAD(P)-binding Rossmann-like Domain"/>
    <property type="match status" value="1"/>
</dbReference>
<dbReference type="Gene3D" id="3.90.25.10">
    <property type="entry name" value="UDP-galactose 4-epimerase, domain 1"/>
    <property type="match status" value="1"/>
</dbReference>
<dbReference type="InterPro" id="IPR036291">
    <property type="entry name" value="NAD(P)-bd_dom_sf"/>
</dbReference>
<evidence type="ECO:0000313" key="3">
    <source>
        <dbReference type="Proteomes" id="UP001596958"/>
    </source>
</evidence>
<comment type="caution">
    <text evidence="2">The sequence shown here is derived from an EMBL/GenBank/DDBJ whole genome shotgun (WGS) entry which is preliminary data.</text>
</comment>
<accession>A0ABW2YW67</accession>
<reference evidence="3" key="1">
    <citation type="journal article" date="2019" name="Int. J. Syst. Evol. Microbiol.">
        <title>The Global Catalogue of Microorganisms (GCM) 10K type strain sequencing project: providing services to taxonomists for standard genome sequencing and annotation.</title>
        <authorList>
            <consortium name="The Broad Institute Genomics Platform"/>
            <consortium name="The Broad Institute Genome Sequencing Center for Infectious Disease"/>
            <person name="Wu L."/>
            <person name="Ma J."/>
        </authorList>
    </citation>
    <scope>NUCLEOTIDE SEQUENCE [LARGE SCALE GENOMIC DNA]</scope>
    <source>
        <strain evidence="3">CCUG 63418</strain>
    </source>
</reference>
<dbReference type="SUPFAM" id="SSF51735">
    <property type="entry name" value="NAD(P)-binding Rossmann-fold domains"/>
    <property type="match status" value="1"/>
</dbReference>
<organism evidence="2 3">
    <name type="scientific">Mucilaginibacter calamicampi</name>
    <dbReference type="NCBI Taxonomy" id="1302352"/>
    <lineage>
        <taxon>Bacteria</taxon>
        <taxon>Pseudomonadati</taxon>
        <taxon>Bacteroidota</taxon>
        <taxon>Sphingobacteriia</taxon>
        <taxon>Sphingobacteriales</taxon>
        <taxon>Sphingobacteriaceae</taxon>
        <taxon>Mucilaginibacter</taxon>
    </lineage>
</organism>
<sequence length="295" mass="31544">MKIIITGSLGNISRPLSTTLAANGHNVTVISSDSNKSAQIKSIGATPAIGSITDEDFLTRTFTDADVVYLMIPTDFSAPDIKANIAEVAQHYANAVKASGIKKVILLSSLGAHLPEGTGPIAGIHRAEEILKKQLEGVDLLILRPSYFYNNFYADINMIKHAGIIGSNFGANKPLVMVDPEDIAAIAAENIEKGFTGISVLYIGGDKRTLSEVAAELGKAIGKPELPWVEFTDEQAYDGMRGAGLPEDIAKNYVEMGAAIRTGLIWDDFDLDNAELIGKTKLEDFAVKFAAAYKA</sequence>
<evidence type="ECO:0000259" key="1">
    <source>
        <dbReference type="Pfam" id="PF13460"/>
    </source>
</evidence>
<dbReference type="InterPro" id="IPR051604">
    <property type="entry name" value="Ergot_Alk_Oxidoreductase"/>
</dbReference>
<name>A0ABW2YW67_9SPHI</name>
<dbReference type="RefSeq" id="WP_377099052.1">
    <property type="nucleotide sequence ID" value="NZ_JBHTHU010000005.1"/>
</dbReference>
<feature type="domain" description="NAD(P)-binding" evidence="1">
    <location>
        <begin position="7"/>
        <end position="152"/>
    </location>
</feature>
<dbReference type="Proteomes" id="UP001596958">
    <property type="component" value="Unassembled WGS sequence"/>
</dbReference>
<dbReference type="PANTHER" id="PTHR43162:SF1">
    <property type="entry name" value="PRESTALK A DIFFERENTIATION PROTEIN A"/>
    <property type="match status" value="1"/>
</dbReference>
<gene>
    <name evidence="2" type="ORF">ACFQZS_08105</name>
</gene>
<dbReference type="InterPro" id="IPR016040">
    <property type="entry name" value="NAD(P)-bd_dom"/>
</dbReference>
<dbReference type="EMBL" id="JBHTHU010000005">
    <property type="protein sequence ID" value="MFD0750100.1"/>
    <property type="molecule type" value="Genomic_DNA"/>
</dbReference>
<keyword evidence="3" id="KW-1185">Reference proteome</keyword>
<dbReference type="PANTHER" id="PTHR43162">
    <property type="match status" value="1"/>
</dbReference>
<proteinExistence type="predicted"/>
<evidence type="ECO:0000313" key="2">
    <source>
        <dbReference type="EMBL" id="MFD0750100.1"/>
    </source>
</evidence>